<keyword evidence="2 4" id="KW-0863">Zinc-finger</keyword>
<evidence type="ECO:0000313" key="6">
    <source>
        <dbReference type="EMBL" id="KAH0452854.1"/>
    </source>
</evidence>
<keyword evidence="7" id="KW-1185">Reference proteome</keyword>
<dbReference type="PANTHER" id="PTHR33248">
    <property type="entry name" value="ZINC ION-BINDING PROTEIN"/>
    <property type="match status" value="1"/>
</dbReference>
<evidence type="ECO:0000256" key="2">
    <source>
        <dbReference type="ARBA" id="ARBA00022771"/>
    </source>
</evidence>
<keyword evidence="3" id="KW-0862">Zinc</keyword>
<keyword evidence="1" id="KW-0479">Metal-binding</keyword>
<evidence type="ECO:0000259" key="5">
    <source>
        <dbReference type="PROSITE" id="PS51999"/>
    </source>
</evidence>
<evidence type="ECO:0000256" key="4">
    <source>
        <dbReference type="PROSITE-ProRule" id="PRU01343"/>
    </source>
</evidence>
<dbReference type="GO" id="GO:0008270">
    <property type="term" value="F:zinc ion binding"/>
    <property type="evidence" value="ECO:0007669"/>
    <property type="project" value="UniProtKB-KW"/>
</dbReference>
<dbReference type="Proteomes" id="UP000775213">
    <property type="component" value="Unassembled WGS sequence"/>
</dbReference>
<dbReference type="InterPro" id="IPR010666">
    <property type="entry name" value="Znf_GRF"/>
</dbReference>
<name>A0AAV7GAT5_DENCH</name>
<reference evidence="6 7" key="1">
    <citation type="journal article" date="2021" name="Hortic Res">
        <title>Chromosome-scale assembly of the Dendrobium chrysotoxum genome enhances the understanding of orchid evolution.</title>
        <authorList>
            <person name="Zhang Y."/>
            <person name="Zhang G.Q."/>
            <person name="Zhang D."/>
            <person name="Liu X.D."/>
            <person name="Xu X.Y."/>
            <person name="Sun W.H."/>
            <person name="Yu X."/>
            <person name="Zhu X."/>
            <person name="Wang Z.W."/>
            <person name="Zhao X."/>
            <person name="Zhong W.Y."/>
            <person name="Chen H."/>
            <person name="Yin W.L."/>
            <person name="Huang T."/>
            <person name="Niu S.C."/>
            <person name="Liu Z.J."/>
        </authorList>
    </citation>
    <scope>NUCLEOTIDE SEQUENCE [LARGE SCALE GENOMIC DNA]</scope>
    <source>
        <strain evidence="6">Lindl</strain>
    </source>
</reference>
<feature type="domain" description="GRF-type" evidence="5">
    <location>
        <begin position="63"/>
        <end position="105"/>
    </location>
</feature>
<accession>A0AAV7GAT5</accession>
<evidence type="ECO:0000256" key="1">
    <source>
        <dbReference type="ARBA" id="ARBA00022723"/>
    </source>
</evidence>
<dbReference type="Pfam" id="PF06839">
    <property type="entry name" value="Zn_ribbon_GRF"/>
    <property type="match status" value="1"/>
</dbReference>
<proteinExistence type="predicted"/>
<evidence type="ECO:0000256" key="3">
    <source>
        <dbReference type="ARBA" id="ARBA00022833"/>
    </source>
</evidence>
<organism evidence="6 7">
    <name type="scientific">Dendrobium chrysotoxum</name>
    <name type="common">Orchid</name>
    <dbReference type="NCBI Taxonomy" id="161865"/>
    <lineage>
        <taxon>Eukaryota</taxon>
        <taxon>Viridiplantae</taxon>
        <taxon>Streptophyta</taxon>
        <taxon>Embryophyta</taxon>
        <taxon>Tracheophyta</taxon>
        <taxon>Spermatophyta</taxon>
        <taxon>Magnoliopsida</taxon>
        <taxon>Liliopsida</taxon>
        <taxon>Asparagales</taxon>
        <taxon>Orchidaceae</taxon>
        <taxon>Epidendroideae</taxon>
        <taxon>Malaxideae</taxon>
        <taxon>Dendrobiinae</taxon>
        <taxon>Dendrobium</taxon>
    </lineage>
</organism>
<gene>
    <name evidence="6" type="ORF">IEQ34_017178</name>
</gene>
<protein>
    <recommendedName>
        <fullName evidence="5">GRF-type domain-containing protein</fullName>
    </recommendedName>
</protein>
<evidence type="ECO:0000313" key="7">
    <source>
        <dbReference type="Proteomes" id="UP000775213"/>
    </source>
</evidence>
<dbReference type="PROSITE" id="PS51999">
    <property type="entry name" value="ZF_GRF"/>
    <property type="match status" value="1"/>
</dbReference>
<dbReference type="AlphaFoldDB" id="A0AAV7GAT5"/>
<sequence>MEGLICDQLQILVESFKLGQAPWFFPLLEVSTKSSNIIYVWICEMSSSHATPSTKSVDSPIYCRCNLQCEIYTCYKTNNHGRKFYRCPRSRSEDDCRYFRWIDEQNGEVEAMNRLRSADTLEVHSKHVVSVTYELLQIKILLACWCAAANVNNKLGKVKNRRQLQQNQTGGMSKTYR</sequence>
<dbReference type="EMBL" id="JAGFBR010000016">
    <property type="protein sequence ID" value="KAH0452854.1"/>
    <property type="molecule type" value="Genomic_DNA"/>
</dbReference>
<comment type="caution">
    <text evidence="6">The sequence shown here is derived from an EMBL/GenBank/DDBJ whole genome shotgun (WGS) entry which is preliminary data.</text>
</comment>